<keyword evidence="4" id="KW-1185">Reference proteome</keyword>
<feature type="region of interest" description="Disordered" evidence="1">
    <location>
        <begin position="209"/>
        <end position="233"/>
    </location>
</feature>
<feature type="non-terminal residue" evidence="3">
    <location>
        <position position="386"/>
    </location>
</feature>
<dbReference type="OrthoDB" id="3162439at2759"/>
<gene>
    <name evidence="3" type="ORF">OH76DRAFT_1355538</name>
</gene>
<dbReference type="EMBL" id="KZ857424">
    <property type="protein sequence ID" value="RDX46770.1"/>
    <property type="molecule type" value="Genomic_DNA"/>
</dbReference>
<evidence type="ECO:0000313" key="4">
    <source>
        <dbReference type="Proteomes" id="UP000256964"/>
    </source>
</evidence>
<dbReference type="STRING" id="139420.A0A371D2J0"/>
<feature type="compositionally biased region" description="Low complexity" evidence="1">
    <location>
        <begin position="296"/>
        <end position="309"/>
    </location>
</feature>
<reference evidence="3 4" key="1">
    <citation type="journal article" date="2018" name="Biotechnol. Biofuels">
        <title>Integrative visual omics of the white-rot fungus Polyporus brumalis exposes the biotechnological potential of its oxidative enzymes for delignifying raw plant biomass.</title>
        <authorList>
            <person name="Miyauchi S."/>
            <person name="Rancon A."/>
            <person name="Drula E."/>
            <person name="Hage H."/>
            <person name="Chaduli D."/>
            <person name="Favel A."/>
            <person name="Grisel S."/>
            <person name="Henrissat B."/>
            <person name="Herpoel-Gimbert I."/>
            <person name="Ruiz-Duenas F.J."/>
            <person name="Chevret D."/>
            <person name="Hainaut M."/>
            <person name="Lin J."/>
            <person name="Wang M."/>
            <person name="Pangilinan J."/>
            <person name="Lipzen A."/>
            <person name="Lesage-Meessen L."/>
            <person name="Navarro D."/>
            <person name="Riley R."/>
            <person name="Grigoriev I.V."/>
            <person name="Zhou S."/>
            <person name="Raouche S."/>
            <person name="Rosso M.N."/>
        </authorList>
    </citation>
    <scope>NUCLEOTIDE SEQUENCE [LARGE SCALE GENOMIC DNA]</scope>
    <source>
        <strain evidence="3 4">BRFM 1820</strain>
    </source>
</reference>
<dbReference type="PANTHER" id="PTHR33840">
    <property type="match status" value="1"/>
</dbReference>
<accession>A0A371D2J0</accession>
<dbReference type="InterPro" id="IPR029058">
    <property type="entry name" value="AB_hydrolase_fold"/>
</dbReference>
<protein>
    <recommendedName>
        <fullName evidence="2">T6SS Phospholipase effector Tle1-like catalytic domain-containing protein</fullName>
    </recommendedName>
</protein>
<evidence type="ECO:0000313" key="3">
    <source>
        <dbReference type="EMBL" id="RDX46770.1"/>
    </source>
</evidence>
<name>A0A371D2J0_9APHY</name>
<dbReference type="InterPro" id="IPR018712">
    <property type="entry name" value="Tle1-like_cat"/>
</dbReference>
<evidence type="ECO:0000259" key="2">
    <source>
        <dbReference type="Pfam" id="PF09994"/>
    </source>
</evidence>
<dbReference type="AlphaFoldDB" id="A0A371D2J0"/>
<evidence type="ECO:0000256" key="1">
    <source>
        <dbReference type="SAM" id="MobiDB-lite"/>
    </source>
</evidence>
<organism evidence="3 4">
    <name type="scientific">Lentinus brumalis</name>
    <dbReference type="NCBI Taxonomy" id="2498619"/>
    <lineage>
        <taxon>Eukaryota</taxon>
        <taxon>Fungi</taxon>
        <taxon>Dikarya</taxon>
        <taxon>Basidiomycota</taxon>
        <taxon>Agaricomycotina</taxon>
        <taxon>Agaricomycetes</taxon>
        <taxon>Polyporales</taxon>
        <taxon>Polyporaceae</taxon>
        <taxon>Lentinus</taxon>
    </lineage>
</organism>
<feature type="domain" description="T6SS Phospholipase effector Tle1-like catalytic" evidence="2">
    <location>
        <begin position="4"/>
        <end position="249"/>
    </location>
</feature>
<dbReference type="Pfam" id="PF09994">
    <property type="entry name" value="T6SS_Tle1-like_cat"/>
    <property type="match status" value="1"/>
</dbReference>
<dbReference type="Proteomes" id="UP000256964">
    <property type="component" value="Unassembled WGS sequence"/>
</dbReference>
<feature type="region of interest" description="Disordered" evidence="1">
    <location>
        <begin position="280"/>
        <end position="320"/>
    </location>
</feature>
<dbReference type="SUPFAM" id="SSF53474">
    <property type="entry name" value="alpha/beta-Hydrolases"/>
    <property type="match status" value="1"/>
</dbReference>
<proteinExistence type="predicted"/>
<sequence length="386" mass="43600">LLKDDDVREQIVYYQDAIGSLYVTIPVVQVISNTLDKATAWSLNTQIMAAYEYLVKTYKEGDKICLFGFSRGAYVARALAGMLDAVGLLPPSNSASINAAYKEYRRGDPKKTTEFKEACLSKSVHIEFIGVWDTVCSVGLIPHRRPFTKSGTTVRTFRHALSLDERRAKFKANHYNRPLESGPHQGTKPETDVKEVATMVIFHSSDSTSASSVVTNNPDSTPTTDIGKYAPSEKEHSLSRIPLRWMIRECFRTNTGILFKTERFKDIGLDLDTLHLHADEDSPGLARPHSPRTVLPESPSPTIESTSTPRSEDGNTDLGAPEYQVEPQVHLDEESEEVKDALCPTHDMLVYNRWWWILEFLPVKQGTQRPNSKWKKHYSWVPHLHT</sequence>
<dbReference type="PANTHER" id="PTHR33840:SF2">
    <property type="entry name" value="TLE1 PHOSPHOLIPASE DOMAIN-CONTAINING PROTEIN"/>
    <property type="match status" value="1"/>
</dbReference>